<keyword evidence="4" id="KW-1185">Reference proteome</keyword>
<gene>
    <name evidence="3" type="ORF">BDW59DRAFT_145632</name>
</gene>
<dbReference type="EMBL" id="JBFXLS010000033">
    <property type="protein sequence ID" value="KAL2825936.1"/>
    <property type="molecule type" value="Genomic_DNA"/>
</dbReference>
<feature type="signal peptide" evidence="2">
    <location>
        <begin position="1"/>
        <end position="19"/>
    </location>
</feature>
<sequence length="126" mass="15512">MRKLMLMFTAAWNVGWIQGQLRQRRQDQVNQGWERKRDEWKEEKKRIHHLALRGETRISERGKEREAKRRDQRQTEGWSMPRKRVIHHNSREQQTQAKERREFPRTAPRRPAQRDKNSNYTGRTIL</sequence>
<feature type="compositionally biased region" description="Basic and acidic residues" evidence="1">
    <location>
        <begin position="52"/>
        <end position="74"/>
    </location>
</feature>
<feature type="region of interest" description="Disordered" evidence="1">
    <location>
        <begin position="51"/>
        <end position="126"/>
    </location>
</feature>
<evidence type="ECO:0000313" key="4">
    <source>
        <dbReference type="Proteomes" id="UP001610335"/>
    </source>
</evidence>
<keyword evidence="2" id="KW-0732">Signal</keyword>
<evidence type="ECO:0000313" key="3">
    <source>
        <dbReference type="EMBL" id="KAL2825936.1"/>
    </source>
</evidence>
<dbReference type="Proteomes" id="UP001610335">
    <property type="component" value="Unassembled WGS sequence"/>
</dbReference>
<proteinExistence type="predicted"/>
<comment type="caution">
    <text evidence="3">The sequence shown here is derived from an EMBL/GenBank/DDBJ whole genome shotgun (WGS) entry which is preliminary data.</text>
</comment>
<evidence type="ECO:0000256" key="2">
    <source>
        <dbReference type="SAM" id="SignalP"/>
    </source>
</evidence>
<feature type="chain" id="PRO_5046499720" evidence="2">
    <location>
        <begin position="20"/>
        <end position="126"/>
    </location>
</feature>
<protein>
    <submittedName>
        <fullName evidence="3">Uncharacterized protein</fullName>
    </submittedName>
</protein>
<name>A0ABR4IDV7_9EURO</name>
<evidence type="ECO:0000256" key="1">
    <source>
        <dbReference type="SAM" id="MobiDB-lite"/>
    </source>
</evidence>
<feature type="region of interest" description="Disordered" evidence="1">
    <location>
        <begin position="21"/>
        <end position="40"/>
    </location>
</feature>
<organism evidence="3 4">
    <name type="scientific">Aspergillus cavernicola</name>
    <dbReference type="NCBI Taxonomy" id="176166"/>
    <lineage>
        <taxon>Eukaryota</taxon>
        <taxon>Fungi</taxon>
        <taxon>Dikarya</taxon>
        <taxon>Ascomycota</taxon>
        <taxon>Pezizomycotina</taxon>
        <taxon>Eurotiomycetes</taxon>
        <taxon>Eurotiomycetidae</taxon>
        <taxon>Eurotiales</taxon>
        <taxon>Aspergillaceae</taxon>
        <taxon>Aspergillus</taxon>
        <taxon>Aspergillus subgen. Nidulantes</taxon>
    </lineage>
</organism>
<accession>A0ABR4IDV7</accession>
<reference evidence="3 4" key="1">
    <citation type="submission" date="2024-07" db="EMBL/GenBank/DDBJ databases">
        <title>Section-level genome sequencing and comparative genomics of Aspergillus sections Usti and Cavernicolus.</title>
        <authorList>
            <consortium name="Lawrence Berkeley National Laboratory"/>
            <person name="Nybo J.L."/>
            <person name="Vesth T.C."/>
            <person name="Theobald S."/>
            <person name="Frisvad J.C."/>
            <person name="Larsen T.O."/>
            <person name="Kjaerboelling I."/>
            <person name="Rothschild-Mancinelli K."/>
            <person name="Lyhne E.K."/>
            <person name="Kogle M.E."/>
            <person name="Barry K."/>
            <person name="Clum A."/>
            <person name="Na H."/>
            <person name="Ledsgaard L."/>
            <person name="Lin J."/>
            <person name="Lipzen A."/>
            <person name="Kuo A."/>
            <person name="Riley R."/>
            <person name="Mondo S."/>
            <person name="LaButti K."/>
            <person name="Haridas S."/>
            <person name="Pangalinan J."/>
            <person name="Salamov A.A."/>
            <person name="Simmons B.A."/>
            <person name="Magnuson J.K."/>
            <person name="Chen J."/>
            <person name="Drula E."/>
            <person name="Henrissat B."/>
            <person name="Wiebenga A."/>
            <person name="Lubbers R.J."/>
            <person name="Gomes A.C."/>
            <person name="Makela M.R."/>
            <person name="Stajich J."/>
            <person name="Grigoriev I.V."/>
            <person name="Mortensen U.H."/>
            <person name="De vries R.P."/>
            <person name="Baker S.E."/>
            <person name="Andersen M.R."/>
        </authorList>
    </citation>
    <scope>NUCLEOTIDE SEQUENCE [LARGE SCALE GENOMIC DNA]</scope>
    <source>
        <strain evidence="3 4">CBS 600.67</strain>
    </source>
</reference>